<dbReference type="SUPFAM" id="SSF102405">
    <property type="entry name" value="MCP/YpsA-like"/>
    <property type="match status" value="1"/>
</dbReference>
<keyword evidence="2" id="KW-1185">Reference proteome</keyword>
<evidence type="ECO:0000313" key="1">
    <source>
        <dbReference type="EMBL" id="KAJ1922166.1"/>
    </source>
</evidence>
<dbReference type="GO" id="GO:0016799">
    <property type="term" value="F:hydrolase activity, hydrolyzing N-glycosyl compounds"/>
    <property type="evidence" value="ECO:0007669"/>
    <property type="project" value="TreeGrafter"/>
</dbReference>
<evidence type="ECO:0000313" key="2">
    <source>
        <dbReference type="Proteomes" id="UP001150538"/>
    </source>
</evidence>
<dbReference type="InterPro" id="IPR031100">
    <property type="entry name" value="LOG_fam"/>
</dbReference>
<name>A0A9W8DXN3_9FUNG</name>
<dbReference type="Proteomes" id="UP001150538">
    <property type="component" value="Unassembled WGS sequence"/>
</dbReference>
<dbReference type="GO" id="GO:0009691">
    <property type="term" value="P:cytokinin biosynthetic process"/>
    <property type="evidence" value="ECO:0007669"/>
    <property type="project" value="InterPro"/>
</dbReference>
<dbReference type="InterPro" id="IPR005269">
    <property type="entry name" value="LOG"/>
</dbReference>
<dbReference type="Pfam" id="PF03641">
    <property type="entry name" value="Lysine_decarbox"/>
    <property type="match status" value="1"/>
</dbReference>
<reference evidence="1" key="1">
    <citation type="submission" date="2022-07" db="EMBL/GenBank/DDBJ databases">
        <title>Phylogenomic reconstructions and comparative analyses of Kickxellomycotina fungi.</title>
        <authorList>
            <person name="Reynolds N.K."/>
            <person name="Stajich J.E."/>
            <person name="Barry K."/>
            <person name="Grigoriev I.V."/>
            <person name="Crous P."/>
            <person name="Smith M.E."/>
        </authorList>
    </citation>
    <scope>NUCLEOTIDE SEQUENCE</scope>
    <source>
        <strain evidence="1">NBRC 100468</strain>
    </source>
</reference>
<evidence type="ECO:0008006" key="3">
    <source>
        <dbReference type="Google" id="ProtNLM"/>
    </source>
</evidence>
<sequence length="162" mass="18082">MAEQGFSLVYGGGGRGLMGARGGKVLGIMPEALINFEGSIHFGETIKVPDMHTRKRLMNEHSDAFICLPGGYGTMEELLEMTTWSQLSIHNKPIIAINLNGFFTPLKEFVMNAVKAGFINEGCKDIIYYAETPDEALAYLEKYKNPETKYRLNWQTSTEHIG</sequence>
<comment type="caution">
    <text evidence="1">The sequence shown here is derived from an EMBL/GenBank/DDBJ whole genome shotgun (WGS) entry which is preliminary data.</text>
</comment>
<proteinExistence type="predicted"/>
<dbReference type="OrthoDB" id="414463at2759"/>
<dbReference type="GO" id="GO:0005829">
    <property type="term" value="C:cytosol"/>
    <property type="evidence" value="ECO:0007669"/>
    <property type="project" value="TreeGrafter"/>
</dbReference>
<dbReference type="PANTHER" id="PTHR31223:SF70">
    <property type="entry name" value="LOG FAMILY PROTEIN YJL055W"/>
    <property type="match status" value="1"/>
</dbReference>
<dbReference type="Gene3D" id="3.40.50.450">
    <property type="match status" value="1"/>
</dbReference>
<dbReference type="AlphaFoldDB" id="A0A9W8DXN3"/>
<accession>A0A9W8DXN3</accession>
<dbReference type="EMBL" id="JANBPU010000001">
    <property type="protein sequence ID" value="KAJ1922166.1"/>
    <property type="molecule type" value="Genomic_DNA"/>
</dbReference>
<dbReference type="PANTHER" id="PTHR31223">
    <property type="entry name" value="LOG FAMILY PROTEIN YJL055W"/>
    <property type="match status" value="1"/>
</dbReference>
<organism evidence="1 2">
    <name type="scientific">Mycoemilia scoparia</name>
    <dbReference type="NCBI Taxonomy" id="417184"/>
    <lineage>
        <taxon>Eukaryota</taxon>
        <taxon>Fungi</taxon>
        <taxon>Fungi incertae sedis</taxon>
        <taxon>Zoopagomycota</taxon>
        <taxon>Kickxellomycotina</taxon>
        <taxon>Kickxellomycetes</taxon>
        <taxon>Kickxellales</taxon>
        <taxon>Kickxellaceae</taxon>
        <taxon>Mycoemilia</taxon>
    </lineage>
</organism>
<protein>
    <recommendedName>
        <fullName evidence="3">Cytokinin riboside 5'-monophosphate phosphoribohydrolase</fullName>
    </recommendedName>
</protein>
<gene>
    <name evidence="1" type="ORF">H4219_000028</name>
</gene>
<dbReference type="NCBIfam" id="TIGR00730">
    <property type="entry name" value="Rossman fold protein, TIGR00730 family"/>
    <property type="match status" value="1"/>
</dbReference>